<evidence type="ECO:0000313" key="8">
    <source>
        <dbReference type="EMBL" id="VDO40989.1"/>
    </source>
</evidence>
<feature type="region of interest" description="Disordered" evidence="7">
    <location>
        <begin position="371"/>
        <end position="436"/>
    </location>
</feature>
<keyword evidence="4 6" id="KW-0472">Membrane</keyword>
<evidence type="ECO:0000313" key="9">
    <source>
        <dbReference type="Proteomes" id="UP000268014"/>
    </source>
</evidence>
<keyword evidence="6" id="KW-0406">Ion transport</keyword>
<dbReference type="EMBL" id="UZAF01017375">
    <property type="protein sequence ID" value="VDO40989.1"/>
    <property type="molecule type" value="Genomic_DNA"/>
</dbReference>
<dbReference type="GO" id="GO:0034707">
    <property type="term" value="C:chloride channel complex"/>
    <property type="evidence" value="ECO:0007669"/>
    <property type="project" value="UniProtKB-KW"/>
</dbReference>
<reference evidence="10" key="1">
    <citation type="submission" date="2017-02" db="UniProtKB">
        <authorList>
            <consortium name="WormBaseParasite"/>
        </authorList>
    </citation>
    <scope>IDENTIFICATION</scope>
</reference>
<evidence type="ECO:0000256" key="3">
    <source>
        <dbReference type="ARBA" id="ARBA00022989"/>
    </source>
</evidence>
<keyword evidence="6" id="KW-0869">Chloride channel</keyword>
<evidence type="ECO:0000256" key="1">
    <source>
        <dbReference type="ARBA" id="ARBA00004370"/>
    </source>
</evidence>
<reference evidence="8 9" key="2">
    <citation type="submission" date="2018-11" db="EMBL/GenBank/DDBJ databases">
        <authorList>
            <consortium name="Pathogen Informatics"/>
        </authorList>
    </citation>
    <scope>NUCLEOTIDE SEQUENCE [LARGE SCALE GENOMIC DNA]</scope>
    <source>
        <strain evidence="8 9">MHpl1</strain>
    </source>
</reference>
<dbReference type="OMA" id="WALTICT"/>
<dbReference type="Proteomes" id="UP000268014">
    <property type="component" value="Unassembled WGS sequence"/>
</dbReference>
<feature type="transmembrane region" description="Helical" evidence="6">
    <location>
        <begin position="73"/>
        <end position="90"/>
    </location>
</feature>
<dbReference type="PANTHER" id="PTHR10736">
    <property type="entry name" value="BESTROPHIN"/>
    <property type="match status" value="1"/>
</dbReference>
<dbReference type="OrthoDB" id="201595at2759"/>
<keyword evidence="3 6" id="KW-1133">Transmembrane helix</keyword>
<gene>
    <name evidence="8" type="ORF">HPLM_LOCUS10738</name>
</gene>
<evidence type="ECO:0000256" key="5">
    <source>
        <dbReference type="ARBA" id="ARBA00034769"/>
    </source>
</evidence>
<dbReference type="InterPro" id="IPR021134">
    <property type="entry name" value="Bestrophin-like"/>
</dbReference>
<comment type="similarity">
    <text evidence="5 6">Belongs to the anion channel-forming bestrophin (TC 1.A.46) family. Calcium-sensitive chloride channel subfamily.</text>
</comment>
<dbReference type="STRING" id="6290.A0A0N4WIG3"/>
<evidence type="ECO:0000256" key="7">
    <source>
        <dbReference type="SAM" id="MobiDB-lite"/>
    </source>
</evidence>
<dbReference type="GO" id="GO:0005254">
    <property type="term" value="F:chloride channel activity"/>
    <property type="evidence" value="ECO:0007669"/>
    <property type="project" value="UniProtKB-KW"/>
</dbReference>
<comment type="function">
    <text evidence="6">Forms chloride channels.</text>
</comment>
<dbReference type="AlphaFoldDB" id="A0A0N4WIG3"/>
<dbReference type="GO" id="GO:0005886">
    <property type="term" value="C:plasma membrane"/>
    <property type="evidence" value="ECO:0007669"/>
    <property type="project" value="UniProtKB-SubCell"/>
</dbReference>
<evidence type="ECO:0000313" key="10">
    <source>
        <dbReference type="WBParaSite" id="HPLM_0001074601-mRNA-1"/>
    </source>
</evidence>
<accession>A0A0N4WIG3</accession>
<keyword evidence="6" id="KW-0813">Transport</keyword>
<dbReference type="WBParaSite" id="HPLM_0001074601-mRNA-1">
    <property type="protein sequence ID" value="HPLM_0001074601-mRNA-1"/>
    <property type="gene ID" value="HPLM_0001074601"/>
</dbReference>
<evidence type="ECO:0000256" key="2">
    <source>
        <dbReference type="ARBA" id="ARBA00022692"/>
    </source>
</evidence>
<feature type="transmembrane region" description="Helical" evidence="6">
    <location>
        <begin position="36"/>
        <end position="53"/>
    </location>
</feature>
<proteinExistence type="inferred from homology"/>
<dbReference type="PANTHER" id="PTHR10736:SF58">
    <property type="entry name" value="BESTROPHIN HOMOLOG-RELATED"/>
    <property type="match status" value="1"/>
</dbReference>
<feature type="compositionally biased region" description="Basic and acidic residues" evidence="7">
    <location>
        <begin position="417"/>
        <end position="436"/>
    </location>
</feature>
<keyword evidence="6" id="KW-0407">Ion channel</keyword>
<dbReference type="InterPro" id="IPR000615">
    <property type="entry name" value="Bestrophin"/>
</dbReference>
<keyword evidence="6" id="KW-0868">Chloride</keyword>
<keyword evidence="9" id="KW-1185">Reference proteome</keyword>
<sequence>MTVSYNLDISSVSAFSFLRLLFRWRGSIWKSMSTELFIWLCGYYIVFFVYRNLLTIDNQRQFEKVAMYCESKLSYIPLTFMLGFFVTIVVDRWRNIFVNMGWIENLALTVATLLRGDSKEAVLYRRSIIRYAVLCQVLVFRDVSMRVRRRFPNMESIVVAGFLHENELRDLENIKMVYNKYWAPFNWALTICTRAYKEGCIENIPAMVAIQNEVKLFRTSLAQLCHFDWVPIPIAYPQVLFFAYSLYFCTQISRTTIELLSSGKMPLNAELKALSQVVFLAVRVYFVICTVSRQFILSADAKNRSALFRVAKPEEHVKMVAVDVGKHEEGDPPKSHKPSLADKIADICCVPKRRTSVYPVSQSAVHLVHYGDSPRQAIRRQPRATQADAKTNHKPTTDNGETRKLSNAGLTTISEESDSRKSSAESEVKMNDMSRH</sequence>
<keyword evidence="6" id="KW-1003">Cell membrane</keyword>
<organism evidence="10">
    <name type="scientific">Haemonchus placei</name>
    <name type="common">Barber's pole worm</name>
    <dbReference type="NCBI Taxonomy" id="6290"/>
    <lineage>
        <taxon>Eukaryota</taxon>
        <taxon>Metazoa</taxon>
        <taxon>Ecdysozoa</taxon>
        <taxon>Nematoda</taxon>
        <taxon>Chromadorea</taxon>
        <taxon>Rhabditida</taxon>
        <taxon>Rhabditina</taxon>
        <taxon>Rhabditomorpha</taxon>
        <taxon>Strongyloidea</taxon>
        <taxon>Trichostrongylidae</taxon>
        <taxon>Haemonchus</taxon>
    </lineage>
</organism>
<protein>
    <recommendedName>
        <fullName evidence="6">Bestrophin homolog</fullName>
    </recommendedName>
</protein>
<comment type="subcellular location">
    <subcellularLocation>
        <location evidence="6">Cell membrane</location>
        <topology evidence="6">Multi-pass membrane protein</topology>
    </subcellularLocation>
    <subcellularLocation>
        <location evidence="1">Membrane</location>
    </subcellularLocation>
</comment>
<name>A0A0N4WIG3_HAEPC</name>
<keyword evidence="2 6" id="KW-0812">Transmembrane</keyword>
<evidence type="ECO:0000256" key="6">
    <source>
        <dbReference type="RuleBase" id="RU363126"/>
    </source>
</evidence>
<evidence type="ECO:0000256" key="4">
    <source>
        <dbReference type="ARBA" id="ARBA00023136"/>
    </source>
</evidence>
<dbReference type="Pfam" id="PF01062">
    <property type="entry name" value="Bestrophin"/>
    <property type="match status" value="1"/>
</dbReference>